<dbReference type="Gene3D" id="3.40.50.12780">
    <property type="entry name" value="N-terminal domain of ligase-like"/>
    <property type="match status" value="1"/>
</dbReference>
<gene>
    <name evidence="10" type="ORF">EDC25_10673</name>
</gene>
<dbReference type="GO" id="GO:0004467">
    <property type="term" value="F:long-chain fatty acid-CoA ligase activity"/>
    <property type="evidence" value="ECO:0007669"/>
    <property type="project" value="UniProtKB-EC"/>
</dbReference>
<organism evidence="10 11">
    <name type="scientific">Pseudofulvimonas gallinarii</name>
    <dbReference type="NCBI Taxonomy" id="634155"/>
    <lineage>
        <taxon>Bacteria</taxon>
        <taxon>Pseudomonadati</taxon>
        <taxon>Pseudomonadota</taxon>
        <taxon>Gammaproteobacteria</taxon>
        <taxon>Lysobacterales</taxon>
        <taxon>Rhodanobacteraceae</taxon>
        <taxon>Pseudofulvimonas</taxon>
    </lineage>
</organism>
<evidence type="ECO:0000256" key="6">
    <source>
        <dbReference type="ARBA" id="ARBA00039545"/>
    </source>
</evidence>
<protein>
    <recommendedName>
        <fullName evidence="6">Long-chain-fatty-acid--CoA ligase</fullName>
        <ecNumber evidence="5">6.2.1.3</ecNumber>
    </recommendedName>
    <alternativeName>
        <fullName evidence="7">Long-chain acyl-CoA synthetase</fullName>
    </alternativeName>
</protein>
<dbReference type="PANTHER" id="PTHR43767:SF8">
    <property type="entry name" value="LONG-CHAIN-FATTY-ACID--COA LIGASE"/>
    <property type="match status" value="1"/>
</dbReference>
<comment type="subcellular location">
    <subcellularLocation>
        <location evidence="1">Membrane</location>
        <topology evidence="1">Peripheral membrane protein</topology>
    </subcellularLocation>
</comment>
<dbReference type="PROSITE" id="PS00455">
    <property type="entry name" value="AMP_BINDING"/>
    <property type="match status" value="1"/>
</dbReference>
<sequence>MATDGLPLFPGPGTRVLLHRAQGRLDRDAFLAQARALAGRWPASPYVINLCEDRGHFLLAFAAALLGGRTTLLPPSRTPKVVAEISGQYSPATLVDDDWVGQHLATQPSSPATTANVEAPGAAHIALIGFTSGSTGQPRPNAKRWSSLVGSTLRNLDVFRQHAPEATILATVPSQHMYGIETCVLLPLLGPYGVACERPLFPQDLAAALDRQDGPVILVTTPVHLRSFVEARLDYRPPALIVSATAPLPRDLAVAAEQVFRAPLMEVFGSTETCIIAHRRTATDERWSLYPDLGLVPVAEGTRVEAPYYDGPVLMHDHVEMSGERSFQVRGRSQDMVDIAGKRASLGDITLRLQAIPGVADAAVLQSIESGSLGVQRIIAFVVAPGLDDAAIMAALRESLDPVFLPRRLVRVDALPRNDTGKIRRDALLALLD</sequence>
<evidence type="ECO:0000256" key="5">
    <source>
        <dbReference type="ARBA" id="ARBA00026121"/>
    </source>
</evidence>
<evidence type="ECO:0000256" key="3">
    <source>
        <dbReference type="ARBA" id="ARBA00022598"/>
    </source>
</evidence>
<proteinExistence type="predicted"/>
<dbReference type="AlphaFoldDB" id="A0A4R3LI83"/>
<evidence type="ECO:0000256" key="1">
    <source>
        <dbReference type="ARBA" id="ARBA00004170"/>
    </source>
</evidence>
<evidence type="ECO:0000259" key="8">
    <source>
        <dbReference type="Pfam" id="PF00501"/>
    </source>
</evidence>
<feature type="domain" description="AMP-binding enzyme C-terminal" evidence="9">
    <location>
        <begin position="354"/>
        <end position="422"/>
    </location>
</feature>
<keyword evidence="3 10" id="KW-0436">Ligase</keyword>
<keyword evidence="11" id="KW-1185">Reference proteome</keyword>
<dbReference type="Gene3D" id="3.30.300.30">
    <property type="match status" value="1"/>
</dbReference>
<dbReference type="InterPro" id="IPR025110">
    <property type="entry name" value="AMP-bd_C"/>
</dbReference>
<dbReference type="InterPro" id="IPR042099">
    <property type="entry name" value="ANL_N_sf"/>
</dbReference>
<reference evidence="10 11" key="1">
    <citation type="submission" date="2019-03" db="EMBL/GenBank/DDBJ databases">
        <title>Genomic Encyclopedia of Type Strains, Phase IV (KMG-IV): sequencing the most valuable type-strain genomes for metagenomic binning, comparative biology and taxonomic classification.</title>
        <authorList>
            <person name="Goeker M."/>
        </authorList>
    </citation>
    <scope>NUCLEOTIDE SEQUENCE [LARGE SCALE GENOMIC DNA]</scope>
    <source>
        <strain evidence="10 11">DSM 21944</strain>
    </source>
</reference>
<accession>A0A4R3LI83</accession>
<dbReference type="OrthoDB" id="9787658at2"/>
<dbReference type="RefSeq" id="WP_123521998.1">
    <property type="nucleotide sequence ID" value="NZ_JBHLWF010000031.1"/>
</dbReference>
<evidence type="ECO:0000313" key="10">
    <source>
        <dbReference type="EMBL" id="TCS99235.1"/>
    </source>
</evidence>
<dbReference type="PANTHER" id="PTHR43767">
    <property type="entry name" value="LONG-CHAIN-FATTY-ACID--COA LIGASE"/>
    <property type="match status" value="1"/>
</dbReference>
<name>A0A4R3LI83_9GAMM</name>
<evidence type="ECO:0000313" key="11">
    <source>
        <dbReference type="Proteomes" id="UP000294599"/>
    </source>
</evidence>
<evidence type="ECO:0000259" key="9">
    <source>
        <dbReference type="Pfam" id="PF13193"/>
    </source>
</evidence>
<feature type="domain" description="AMP-dependent synthetase/ligase" evidence="8">
    <location>
        <begin position="93"/>
        <end position="296"/>
    </location>
</feature>
<dbReference type="GO" id="GO:0016020">
    <property type="term" value="C:membrane"/>
    <property type="evidence" value="ECO:0007669"/>
    <property type="project" value="UniProtKB-SubCell"/>
</dbReference>
<dbReference type="Pfam" id="PF13193">
    <property type="entry name" value="AMP-binding_C"/>
    <property type="match status" value="1"/>
</dbReference>
<dbReference type="Proteomes" id="UP000294599">
    <property type="component" value="Unassembled WGS sequence"/>
</dbReference>
<evidence type="ECO:0000256" key="4">
    <source>
        <dbReference type="ARBA" id="ARBA00023136"/>
    </source>
</evidence>
<comment type="caution">
    <text evidence="10">The sequence shown here is derived from an EMBL/GenBank/DDBJ whole genome shotgun (WGS) entry which is preliminary data.</text>
</comment>
<keyword evidence="4" id="KW-0472">Membrane</keyword>
<dbReference type="InterPro" id="IPR050237">
    <property type="entry name" value="ATP-dep_AMP-bd_enzyme"/>
</dbReference>
<dbReference type="EMBL" id="SMAF01000006">
    <property type="protein sequence ID" value="TCS99235.1"/>
    <property type="molecule type" value="Genomic_DNA"/>
</dbReference>
<evidence type="ECO:0000256" key="2">
    <source>
        <dbReference type="ARBA" id="ARBA00005005"/>
    </source>
</evidence>
<dbReference type="InterPro" id="IPR000873">
    <property type="entry name" value="AMP-dep_synth/lig_dom"/>
</dbReference>
<dbReference type="SUPFAM" id="SSF56801">
    <property type="entry name" value="Acetyl-CoA synthetase-like"/>
    <property type="match status" value="1"/>
</dbReference>
<dbReference type="Pfam" id="PF00501">
    <property type="entry name" value="AMP-binding"/>
    <property type="match status" value="1"/>
</dbReference>
<dbReference type="InterPro" id="IPR020845">
    <property type="entry name" value="AMP-binding_CS"/>
</dbReference>
<comment type="pathway">
    <text evidence="2">Lipid metabolism; fatty acid beta-oxidation.</text>
</comment>
<dbReference type="EC" id="6.2.1.3" evidence="5"/>
<evidence type="ECO:0000256" key="7">
    <source>
        <dbReference type="ARBA" id="ARBA00042773"/>
    </source>
</evidence>
<dbReference type="InterPro" id="IPR045851">
    <property type="entry name" value="AMP-bd_C_sf"/>
</dbReference>